<sequence>MEHSVNGPNDSKINSFDSDKTGVCGWVVKSGYYVDGINATCRCVRSESLQKFNNNGMVSNGSGTPCCGGNVWQDLAETNNKTQPPFLVSFLEKRFHEDLDLRD</sequence>
<organism evidence="1 2">
    <name type="scientific">Caerostris darwini</name>
    <dbReference type="NCBI Taxonomy" id="1538125"/>
    <lineage>
        <taxon>Eukaryota</taxon>
        <taxon>Metazoa</taxon>
        <taxon>Ecdysozoa</taxon>
        <taxon>Arthropoda</taxon>
        <taxon>Chelicerata</taxon>
        <taxon>Arachnida</taxon>
        <taxon>Araneae</taxon>
        <taxon>Araneomorphae</taxon>
        <taxon>Entelegynae</taxon>
        <taxon>Araneoidea</taxon>
        <taxon>Araneidae</taxon>
        <taxon>Caerostris</taxon>
    </lineage>
</organism>
<comment type="caution">
    <text evidence="1">The sequence shown here is derived from an EMBL/GenBank/DDBJ whole genome shotgun (WGS) entry which is preliminary data.</text>
</comment>
<reference evidence="1 2" key="1">
    <citation type="submission" date="2021-06" db="EMBL/GenBank/DDBJ databases">
        <title>Caerostris darwini draft genome.</title>
        <authorList>
            <person name="Kono N."/>
            <person name="Arakawa K."/>
        </authorList>
    </citation>
    <scope>NUCLEOTIDE SEQUENCE [LARGE SCALE GENOMIC DNA]</scope>
</reference>
<protein>
    <submittedName>
        <fullName evidence="1">Uncharacterized protein</fullName>
    </submittedName>
</protein>
<accession>A0AAV4S788</accession>
<dbReference type="AlphaFoldDB" id="A0AAV4S788"/>
<gene>
    <name evidence="1" type="ORF">CDAR_110171</name>
</gene>
<name>A0AAV4S788_9ARAC</name>
<keyword evidence="2" id="KW-1185">Reference proteome</keyword>
<dbReference type="Proteomes" id="UP001054837">
    <property type="component" value="Unassembled WGS sequence"/>
</dbReference>
<dbReference type="EMBL" id="BPLQ01007240">
    <property type="protein sequence ID" value="GIY28941.1"/>
    <property type="molecule type" value="Genomic_DNA"/>
</dbReference>
<evidence type="ECO:0000313" key="2">
    <source>
        <dbReference type="Proteomes" id="UP001054837"/>
    </source>
</evidence>
<proteinExistence type="predicted"/>
<evidence type="ECO:0000313" key="1">
    <source>
        <dbReference type="EMBL" id="GIY28941.1"/>
    </source>
</evidence>